<dbReference type="PANTHER" id="PTHR30055">
    <property type="entry name" value="HTH-TYPE TRANSCRIPTIONAL REGULATOR RUTR"/>
    <property type="match status" value="1"/>
</dbReference>
<dbReference type="InterPro" id="IPR050109">
    <property type="entry name" value="HTH-type_TetR-like_transc_reg"/>
</dbReference>
<gene>
    <name evidence="6" type="ORF">HHA04nite_17420</name>
</gene>
<dbReference type="EMBL" id="BJUS01000017">
    <property type="protein sequence ID" value="GEK73198.1"/>
    <property type="molecule type" value="Genomic_DNA"/>
</dbReference>
<dbReference type="Pfam" id="PF00440">
    <property type="entry name" value="TetR_N"/>
    <property type="match status" value="1"/>
</dbReference>
<organism evidence="6 7">
    <name type="scientific">Halomonas halophila</name>
    <dbReference type="NCBI Taxonomy" id="29573"/>
    <lineage>
        <taxon>Bacteria</taxon>
        <taxon>Pseudomonadati</taxon>
        <taxon>Pseudomonadota</taxon>
        <taxon>Gammaproteobacteria</taxon>
        <taxon>Oceanospirillales</taxon>
        <taxon>Halomonadaceae</taxon>
        <taxon>Halomonas</taxon>
    </lineage>
</organism>
<dbReference type="Gene3D" id="1.10.357.10">
    <property type="entry name" value="Tetracycline Repressor, domain 2"/>
    <property type="match status" value="1"/>
</dbReference>
<evidence type="ECO:0000256" key="3">
    <source>
        <dbReference type="ARBA" id="ARBA00023163"/>
    </source>
</evidence>
<keyword evidence="3" id="KW-0804">Transcription</keyword>
<dbReference type="Proteomes" id="UP000321121">
    <property type="component" value="Unassembled WGS sequence"/>
</dbReference>
<evidence type="ECO:0000313" key="6">
    <source>
        <dbReference type="EMBL" id="GEK73198.1"/>
    </source>
</evidence>
<protein>
    <recommendedName>
        <fullName evidence="5">HTH tetR-type domain-containing protein</fullName>
    </recommendedName>
</protein>
<evidence type="ECO:0000256" key="4">
    <source>
        <dbReference type="PROSITE-ProRule" id="PRU00335"/>
    </source>
</evidence>
<comment type="caution">
    <text evidence="6">The sequence shown here is derived from an EMBL/GenBank/DDBJ whole genome shotgun (WGS) entry which is preliminary data.</text>
</comment>
<reference evidence="6 7" key="1">
    <citation type="submission" date="2019-07" db="EMBL/GenBank/DDBJ databases">
        <title>Whole genome shotgun sequence of Halomonas halophila NBRC 102604.</title>
        <authorList>
            <person name="Hosoyama A."/>
            <person name="Uohara A."/>
            <person name="Ohji S."/>
            <person name="Ichikawa N."/>
        </authorList>
    </citation>
    <scope>NUCLEOTIDE SEQUENCE [LARGE SCALE GENOMIC DNA]</scope>
    <source>
        <strain evidence="6 7">NBRC 102604</strain>
    </source>
</reference>
<evidence type="ECO:0000256" key="1">
    <source>
        <dbReference type="ARBA" id="ARBA00023015"/>
    </source>
</evidence>
<feature type="DNA-binding region" description="H-T-H motif" evidence="4">
    <location>
        <begin position="54"/>
        <end position="73"/>
    </location>
</feature>
<proteinExistence type="predicted"/>
<feature type="domain" description="HTH tetR-type" evidence="5">
    <location>
        <begin position="31"/>
        <end position="91"/>
    </location>
</feature>
<dbReference type="InterPro" id="IPR001647">
    <property type="entry name" value="HTH_TetR"/>
</dbReference>
<name>A0ABQ0U655_9GAMM</name>
<keyword evidence="2 4" id="KW-0238">DNA-binding</keyword>
<dbReference type="InterPro" id="IPR009057">
    <property type="entry name" value="Homeodomain-like_sf"/>
</dbReference>
<keyword evidence="7" id="KW-1185">Reference proteome</keyword>
<evidence type="ECO:0000313" key="7">
    <source>
        <dbReference type="Proteomes" id="UP000321121"/>
    </source>
</evidence>
<keyword evidence="1" id="KW-0805">Transcription regulation</keyword>
<evidence type="ECO:0000259" key="5">
    <source>
        <dbReference type="PROSITE" id="PS50977"/>
    </source>
</evidence>
<dbReference type="SUPFAM" id="SSF46689">
    <property type="entry name" value="Homeodomain-like"/>
    <property type="match status" value="1"/>
</dbReference>
<accession>A0ABQ0U655</accession>
<sequence>MPPPPPDATPPRASVIKAWIHWSNEMSSATTPALRRVLNAAVAQFARHGYEGASLSHIAADAGIRKASLYSHVKNKDALFRAVFEDALQIETRFARECFAHPDPSLPGQRYCEALQARYADSEHLRFLLRASYIPSEALFHEFQQGYEGYMQQLLAGFTAALRRHVRGALSDRDAEVMGHAFMGMVDSLHVALIYIGQERFEARLHALERLMRDSIDRLNEGERHD</sequence>
<evidence type="ECO:0000256" key="2">
    <source>
        <dbReference type="ARBA" id="ARBA00023125"/>
    </source>
</evidence>
<dbReference type="Gene3D" id="1.10.10.60">
    <property type="entry name" value="Homeodomain-like"/>
    <property type="match status" value="1"/>
</dbReference>
<dbReference type="PROSITE" id="PS50977">
    <property type="entry name" value="HTH_TETR_2"/>
    <property type="match status" value="1"/>
</dbReference>
<dbReference type="PRINTS" id="PR00455">
    <property type="entry name" value="HTHTETR"/>
</dbReference>
<dbReference type="PANTHER" id="PTHR30055:SF238">
    <property type="entry name" value="MYCOFACTOCIN BIOSYNTHESIS TRANSCRIPTIONAL REGULATOR MFTR-RELATED"/>
    <property type="match status" value="1"/>
</dbReference>